<feature type="transmembrane region" description="Helical" evidence="10">
    <location>
        <begin position="172"/>
        <end position="193"/>
    </location>
</feature>
<dbReference type="PANTHER" id="PTHR43823">
    <property type="entry name" value="SPORULATION PROTEIN YKVU"/>
    <property type="match status" value="1"/>
</dbReference>
<feature type="transmembrane region" description="Helical" evidence="10">
    <location>
        <begin position="369"/>
        <end position="389"/>
    </location>
</feature>
<keyword evidence="12" id="KW-1185">Reference proteome</keyword>
<feature type="transmembrane region" description="Helical" evidence="10">
    <location>
        <begin position="56"/>
        <end position="80"/>
    </location>
</feature>
<evidence type="ECO:0000256" key="3">
    <source>
        <dbReference type="ARBA" id="ARBA00022106"/>
    </source>
</evidence>
<dbReference type="InterPro" id="IPR048279">
    <property type="entry name" value="MdtK-like"/>
</dbReference>
<evidence type="ECO:0000256" key="7">
    <source>
        <dbReference type="ARBA" id="ARBA00022989"/>
    </source>
</evidence>
<dbReference type="GO" id="GO:0046677">
    <property type="term" value="P:response to antibiotic"/>
    <property type="evidence" value="ECO:0007669"/>
    <property type="project" value="UniProtKB-KW"/>
</dbReference>
<evidence type="ECO:0000256" key="6">
    <source>
        <dbReference type="ARBA" id="ARBA00022692"/>
    </source>
</evidence>
<comment type="similarity">
    <text evidence="2">Belongs to the multi antimicrobial extrusion (MATE) (TC 2.A.66.1) family. MepA subfamily.</text>
</comment>
<feature type="transmembrane region" description="Helical" evidence="10">
    <location>
        <begin position="241"/>
        <end position="266"/>
    </location>
</feature>
<feature type="transmembrane region" description="Helical" evidence="10">
    <location>
        <begin position="401"/>
        <end position="419"/>
    </location>
</feature>
<feature type="transmembrane region" description="Helical" evidence="10">
    <location>
        <begin position="278"/>
        <end position="299"/>
    </location>
</feature>
<dbReference type="GO" id="GO:0015297">
    <property type="term" value="F:antiporter activity"/>
    <property type="evidence" value="ECO:0007669"/>
    <property type="project" value="InterPro"/>
</dbReference>
<keyword evidence="7 10" id="KW-1133">Transmembrane helix</keyword>
<evidence type="ECO:0000256" key="10">
    <source>
        <dbReference type="SAM" id="Phobius"/>
    </source>
</evidence>
<keyword evidence="5" id="KW-1003">Cell membrane</keyword>
<feature type="transmembrane region" description="Helical" evidence="10">
    <location>
        <begin position="325"/>
        <end position="349"/>
    </location>
</feature>
<keyword evidence="8 10" id="KW-0472">Membrane</keyword>
<dbReference type="Pfam" id="PF01554">
    <property type="entry name" value="MatE"/>
    <property type="match status" value="2"/>
</dbReference>
<dbReference type="InterPro" id="IPR051327">
    <property type="entry name" value="MATE_MepA_subfamily"/>
</dbReference>
<evidence type="ECO:0000256" key="9">
    <source>
        <dbReference type="ARBA" id="ARBA00023251"/>
    </source>
</evidence>
<evidence type="ECO:0000256" key="5">
    <source>
        <dbReference type="ARBA" id="ARBA00022475"/>
    </source>
</evidence>
<feature type="transmembrane region" description="Helical" evidence="10">
    <location>
        <begin position="100"/>
        <end position="119"/>
    </location>
</feature>
<feature type="transmembrane region" description="Helical" evidence="10">
    <location>
        <begin position="139"/>
        <end position="160"/>
    </location>
</feature>
<dbReference type="GO" id="GO:0005886">
    <property type="term" value="C:plasma membrane"/>
    <property type="evidence" value="ECO:0007669"/>
    <property type="project" value="UniProtKB-SubCell"/>
</dbReference>
<evidence type="ECO:0000256" key="2">
    <source>
        <dbReference type="ARBA" id="ARBA00008417"/>
    </source>
</evidence>
<proteinExistence type="inferred from homology"/>
<evidence type="ECO:0000256" key="8">
    <source>
        <dbReference type="ARBA" id="ARBA00023136"/>
    </source>
</evidence>
<reference evidence="11 12" key="1">
    <citation type="submission" date="2019-12" db="EMBL/GenBank/DDBJ databases">
        <title>Genome sequenceing of Clostridium bovifaecis.</title>
        <authorList>
            <person name="Yao Y."/>
        </authorList>
    </citation>
    <scope>NUCLEOTIDE SEQUENCE [LARGE SCALE GENOMIC DNA]</scope>
    <source>
        <strain evidence="11 12">BXX</strain>
    </source>
</reference>
<dbReference type="CDD" id="cd13143">
    <property type="entry name" value="MATE_MepA_like"/>
    <property type="match status" value="1"/>
</dbReference>
<name>A0A6I6EQZ2_9CLOT</name>
<dbReference type="PANTHER" id="PTHR43823:SF3">
    <property type="entry name" value="MULTIDRUG EXPORT PROTEIN MEPA"/>
    <property type="match status" value="1"/>
</dbReference>
<evidence type="ECO:0000313" key="11">
    <source>
        <dbReference type="EMBL" id="QGU94833.1"/>
    </source>
</evidence>
<dbReference type="AlphaFoldDB" id="A0A6I6EQZ2"/>
<keyword evidence="6 10" id="KW-0812">Transmembrane</keyword>
<dbReference type="Proteomes" id="UP000422764">
    <property type="component" value="Chromosome"/>
</dbReference>
<feature type="transmembrane region" description="Helical" evidence="10">
    <location>
        <begin position="15"/>
        <end position="36"/>
    </location>
</feature>
<organism evidence="11 12">
    <name type="scientific">Clostridium bovifaecis</name>
    <dbReference type="NCBI Taxonomy" id="2184719"/>
    <lineage>
        <taxon>Bacteria</taxon>
        <taxon>Bacillati</taxon>
        <taxon>Bacillota</taxon>
        <taxon>Clostridia</taxon>
        <taxon>Eubacteriales</taxon>
        <taxon>Clostridiaceae</taxon>
        <taxon>Clostridium</taxon>
    </lineage>
</organism>
<dbReference type="EMBL" id="CP046522">
    <property type="protein sequence ID" value="QGU94833.1"/>
    <property type="molecule type" value="Genomic_DNA"/>
</dbReference>
<dbReference type="PIRSF" id="PIRSF006603">
    <property type="entry name" value="DinF"/>
    <property type="match status" value="1"/>
</dbReference>
<evidence type="ECO:0000313" key="12">
    <source>
        <dbReference type="Proteomes" id="UP000422764"/>
    </source>
</evidence>
<dbReference type="NCBIfam" id="TIGR00797">
    <property type="entry name" value="matE"/>
    <property type="match status" value="1"/>
</dbReference>
<evidence type="ECO:0000256" key="1">
    <source>
        <dbReference type="ARBA" id="ARBA00004651"/>
    </source>
</evidence>
<feature type="transmembrane region" description="Helical" evidence="10">
    <location>
        <begin position="199"/>
        <end position="220"/>
    </location>
</feature>
<feature type="transmembrane region" description="Helical" evidence="10">
    <location>
        <begin position="425"/>
        <end position="444"/>
    </location>
</feature>
<evidence type="ECO:0000256" key="4">
    <source>
        <dbReference type="ARBA" id="ARBA00022448"/>
    </source>
</evidence>
<gene>
    <name evidence="11" type="ORF">GOM49_06735</name>
</gene>
<dbReference type="GO" id="GO:0042910">
    <property type="term" value="F:xenobiotic transmembrane transporter activity"/>
    <property type="evidence" value="ECO:0007669"/>
    <property type="project" value="InterPro"/>
</dbReference>
<accession>A0A6I6EQZ2</accession>
<dbReference type="InterPro" id="IPR045070">
    <property type="entry name" value="MATE_MepA-like"/>
</dbReference>
<dbReference type="InterPro" id="IPR002528">
    <property type="entry name" value="MATE_fam"/>
</dbReference>
<comment type="subcellular location">
    <subcellularLocation>
        <location evidence="1">Cell membrane</location>
        <topology evidence="1">Multi-pass membrane protein</topology>
    </subcellularLocation>
</comment>
<protein>
    <recommendedName>
        <fullName evidence="3">Multidrug export protein MepA</fullName>
    </recommendedName>
</protein>
<keyword evidence="4" id="KW-0813">Transport</keyword>
<keyword evidence="9" id="KW-0046">Antibiotic resistance</keyword>
<sequence>MDRAKELGTENVGKLLLKFSIPAIIGMLVNALYNIVDRMFIGNIGQGIGEKALTGVGITMPISTIIMAFGMLVGIGASTLISIKLGEQKKESAEEILSQAILLSILISALVSILGLMFLTEILKSFGADAGSILYAKQYISIIIAGAILQNVGFGINNIIRSEGNPRIAMRTMLVGAILNTILDPIFIFDFGLGLGIRGAAIATVISQGVNTILVTHYFISKNSGSILKIKRHNLKLNRTITFEIFAIGLSPFSMQIAASAVSVLYNKGLIIYGGNTAVAAMSIISSIVMLILMPIFGINQGVQPILGYNYGAKAYKRLKKALKLAITAGVCIASLGFILVEFFPHILFRAFAKDAPELVKLGSRGIRIDLMFLPIIGYQIVASNYFQAIGKAKISIFLSFLRQVIVLIPIILILPKYLGLNGLWLSQPIADIVAALLTSVFLFKEMKQIKLLQKYEENHKDVI</sequence>